<dbReference type="InterPro" id="IPR026444">
    <property type="entry name" value="Secre_tail"/>
</dbReference>
<reference evidence="4 5" key="1">
    <citation type="submission" date="2016-03" db="EMBL/GenBank/DDBJ databases">
        <title>Genome sequence of Pontibacter sp. nov., of the family cytophagaceae, isolated from marine sediment of the Yellow Sea, China.</title>
        <authorList>
            <person name="Zhang G."/>
            <person name="Zhang R."/>
        </authorList>
    </citation>
    <scope>NUCLEOTIDE SEQUENCE [LARGE SCALE GENOMIC DNA]</scope>
    <source>
        <strain evidence="4 5">S10-8</strain>
    </source>
</reference>
<feature type="signal peptide" evidence="1">
    <location>
        <begin position="1"/>
        <end position="23"/>
    </location>
</feature>
<dbReference type="Gene3D" id="2.60.120.260">
    <property type="entry name" value="Galactose-binding domain-like"/>
    <property type="match status" value="1"/>
</dbReference>
<evidence type="ECO:0000313" key="4">
    <source>
        <dbReference type="EMBL" id="OKL39547.1"/>
    </source>
</evidence>
<comment type="caution">
    <text evidence="4">The sequence shown here is derived from an EMBL/GenBank/DDBJ whole genome shotgun (WGS) entry which is preliminary data.</text>
</comment>
<evidence type="ECO:0000313" key="5">
    <source>
        <dbReference type="Proteomes" id="UP000186551"/>
    </source>
</evidence>
<name>A0A1Q5PBH9_9BACT</name>
<evidence type="ECO:0000259" key="2">
    <source>
        <dbReference type="Pfam" id="PF18962"/>
    </source>
</evidence>
<dbReference type="Pfam" id="PF18962">
    <property type="entry name" value="Por_Secre_tail"/>
    <property type="match status" value="1"/>
</dbReference>
<evidence type="ECO:0000259" key="3">
    <source>
        <dbReference type="Pfam" id="PF18998"/>
    </source>
</evidence>
<feature type="chain" id="PRO_5012389053" description="T9SS C-terminal target domain-containing protein" evidence="1">
    <location>
        <begin position="24"/>
        <end position="983"/>
    </location>
</feature>
<feature type="domain" description="Bacterial repeat" evidence="3">
    <location>
        <begin position="204"/>
        <end position="268"/>
    </location>
</feature>
<dbReference type="EMBL" id="LVWA01000008">
    <property type="protein sequence ID" value="OKL39547.1"/>
    <property type="molecule type" value="Genomic_DNA"/>
</dbReference>
<dbReference type="Pfam" id="PF18998">
    <property type="entry name" value="Flg_new_2"/>
    <property type="match status" value="1"/>
</dbReference>
<accession>A0A1Q5PBH9</accession>
<dbReference type="OrthoDB" id="175993at2"/>
<evidence type="ECO:0008006" key="6">
    <source>
        <dbReference type="Google" id="ProtNLM"/>
    </source>
</evidence>
<gene>
    <name evidence="4" type="ORF">A3841_00945</name>
</gene>
<sequence>MKRFTPLLLTILLMFLIHVPSVAEVNQSTIFTFTSTWKYLDNGSDLGQGWHTLAFDDSNWKSGNGKFGYGIGDASTTVSYGPKSSPKYITTYFRKSFSIVNPSDYTSFSASVKRDDGVVIYLNGIEVHRDNMPAGTIGYQTLALAGASDDGTEVKSFSIPSSYFKAGPNVIAVEVHQSKASSSDLAFDLELAGNNSSLSQFKLDISVNGGGTVSRNPDLTIYEKGSDVTLTAMPDQGSVFSGWSGDATGTASTVTIPMDADKAVTANFINSSGLQQVTSFTLVNSATEKDIQAVVAGTTISLASLPTTKLNIRANTSPASVGSVKFELSGAQSLTYTDNGAPYALHGDDGNGNYYYGSWNPPAVGTYTLKATPYSGSKGTGTAGSPLTITFTIAADAAPQPDQTPPTVSGILRQTPTTSTTSATTVIYRALFSEKVSGVDPADFVATVISGTLSSNISAVAAASTDGTAYDVTVSAIQGTGTLRLDLKTSGTGIKDEAGNMMTTGYTSGETYIIQPEPSAGTEGFISITPLSPLPIHTSLGDQPQSKVWKYADKWWAVLPSTNEGTHIWRLDGTEWTRTIQISDSDFTRADCKVDGSNVHILLFRGANLPSKLVSVEYGSVAGDYTLWSQRSSSVLIPLDAGVKTATIDIDGTGRMWLASNGNRNALVRWSDAPYSTWSTPIVVASGLTDDDICAVVNLRALNKIGFLWSNQNTKRFGFKTHANGASPATWSADEVPASQSAIESGDGMADDHLNMAVASDGTLYCAVKTGYKTGLARIALLVRRPTGSWDNLYEVSKAGNRPIVILNEHVGKVKVIYAAPSAGGIYYKEALTSNIQFGSELSLIDETCDYATSSKNNYTGEIVIFASTGKQGYSVLASDDTSIVTSHEEEAKIKVDNLELTVYPNPIQDKARLSFSLPNRGPYAIYIYDAKGTLVEKMLEGASNREEHVNLELNWANRSKGLYLIKLVTSAGFSTHRVILSK</sequence>
<dbReference type="STRING" id="1797110.A3841_00945"/>
<dbReference type="NCBIfam" id="TIGR04183">
    <property type="entry name" value="Por_Secre_tail"/>
    <property type="match status" value="1"/>
</dbReference>
<proteinExistence type="predicted"/>
<keyword evidence="5" id="KW-1185">Reference proteome</keyword>
<feature type="domain" description="Secretion system C-terminal sorting" evidence="2">
    <location>
        <begin position="903"/>
        <end position="980"/>
    </location>
</feature>
<keyword evidence="1" id="KW-0732">Signal</keyword>
<dbReference type="RefSeq" id="WP_083610365.1">
    <property type="nucleotide sequence ID" value="NZ_LVWA01000008.1"/>
</dbReference>
<organism evidence="4 5">
    <name type="scientific">Pontibacter flavimaris</name>
    <dbReference type="NCBI Taxonomy" id="1797110"/>
    <lineage>
        <taxon>Bacteria</taxon>
        <taxon>Pseudomonadati</taxon>
        <taxon>Bacteroidota</taxon>
        <taxon>Cytophagia</taxon>
        <taxon>Cytophagales</taxon>
        <taxon>Hymenobacteraceae</taxon>
        <taxon>Pontibacter</taxon>
    </lineage>
</organism>
<protein>
    <recommendedName>
        <fullName evidence="6">T9SS C-terminal target domain-containing protein</fullName>
    </recommendedName>
</protein>
<dbReference type="Proteomes" id="UP000186551">
    <property type="component" value="Unassembled WGS sequence"/>
</dbReference>
<dbReference type="InterPro" id="IPR044060">
    <property type="entry name" value="Bacterial_rp_domain"/>
</dbReference>
<dbReference type="AlphaFoldDB" id="A0A1Q5PBH9"/>
<evidence type="ECO:0000256" key="1">
    <source>
        <dbReference type="SAM" id="SignalP"/>
    </source>
</evidence>